<dbReference type="InterPro" id="IPR002133">
    <property type="entry name" value="S-AdoMet_synthetase"/>
</dbReference>
<feature type="binding site" evidence="10">
    <location>
        <position position="273"/>
    </location>
    <ligand>
        <name>ATP</name>
        <dbReference type="ChEBI" id="CHEBI:30616"/>
        <note>ligand shared between two neighboring subunits</note>
    </ligand>
</feature>
<feature type="binding site" description="in other chain" evidence="10">
    <location>
        <begin position="171"/>
        <end position="173"/>
    </location>
    <ligand>
        <name>ATP</name>
        <dbReference type="ChEBI" id="CHEBI:30616"/>
        <note>ligand shared between two neighboring subunits</note>
    </ligand>
</feature>
<comment type="cofactor">
    <cofactor evidence="10">
        <name>K(+)</name>
        <dbReference type="ChEBI" id="CHEBI:29103"/>
    </cofactor>
    <text evidence="10">Binds 1 potassium ion per subunit.</text>
</comment>
<evidence type="ECO:0000313" key="17">
    <source>
        <dbReference type="Proteomes" id="UP001623232"/>
    </source>
</evidence>
<feature type="binding site" evidence="10">
    <location>
        <position position="246"/>
    </location>
    <ligand>
        <name>L-methionine</name>
        <dbReference type="ChEBI" id="CHEBI:57844"/>
        <note>ligand shared between two neighboring subunits</note>
    </ligand>
</feature>
<feature type="region of interest" description="Flexible loop" evidence="10">
    <location>
        <begin position="106"/>
        <end position="116"/>
    </location>
</feature>
<feature type="binding site" evidence="10">
    <location>
        <position position="45"/>
    </location>
    <ligand>
        <name>K(+)</name>
        <dbReference type="ChEBI" id="CHEBI:29103"/>
    </ligand>
</feature>
<keyword evidence="4 10" id="KW-0808">Transferase</keyword>
<feature type="domain" description="S-adenosylmethionine synthetase central" evidence="14">
    <location>
        <begin position="122"/>
        <end position="238"/>
    </location>
</feature>
<evidence type="ECO:0000256" key="10">
    <source>
        <dbReference type="HAMAP-Rule" id="MF_00086"/>
    </source>
</evidence>
<dbReference type="SUPFAM" id="SSF55973">
    <property type="entry name" value="S-adenosylmethionine synthetase"/>
    <property type="match status" value="3"/>
</dbReference>
<dbReference type="PIRSF" id="PIRSF000497">
    <property type="entry name" value="MAT"/>
    <property type="match status" value="1"/>
</dbReference>
<evidence type="ECO:0000256" key="3">
    <source>
        <dbReference type="ARBA" id="ARBA00022563"/>
    </source>
</evidence>
<dbReference type="GO" id="GO:0004478">
    <property type="term" value="F:methionine adenosyltransferase activity"/>
    <property type="evidence" value="ECO:0007669"/>
    <property type="project" value="UniProtKB-EC"/>
</dbReference>
<feature type="binding site" description="in other chain" evidence="10">
    <location>
        <position position="106"/>
    </location>
    <ligand>
        <name>L-methionine</name>
        <dbReference type="ChEBI" id="CHEBI:57844"/>
        <note>ligand shared between two neighboring subunits</note>
    </ligand>
</feature>
<proteinExistence type="inferred from homology"/>
<dbReference type="EMBL" id="CP123584">
    <property type="protein sequence ID" value="WZK89682.1"/>
    <property type="molecule type" value="Genomic_DNA"/>
</dbReference>
<keyword evidence="6 10" id="KW-0547">Nucleotide-binding</keyword>
<feature type="binding site" description="in other chain" evidence="10">
    <location>
        <position position="58"/>
    </location>
    <ligand>
        <name>L-methionine</name>
        <dbReference type="ChEBI" id="CHEBI:57844"/>
        <note>ligand shared between two neighboring subunits</note>
    </ligand>
</feature>
<evidence type="ECO:0000259" key="15">
    <source>
        <dbReference type="Pfam" id="PF02773"/>
    </source>
</evidence>
<evidence type="ECO:0000259" key="14">
    <source>
        <dbReference type="Pfam" id="PF02772"/>
    </source>
</evidence>
<keyword evidence="10" id="KW-0963">Cytoplasm</keyword>
<sequence>MARKNYTFTSESVSEGHPDKVCDRISDAVLDAFLAEEPEARVACETFATTNRVVIGGEVGLSDQDKLHEYMDKIEGITRACIKDIGYEQDKFHHETVEVTNLLHEQSAHIAQGVDASGDKDEGAGDQGIMFGYATTETPALMPAPIQYSHAILRRLAEVRKNGTEPALGPDAKSQLSVIYEDGKPVGVSSVVLSTQHLDASLTSSDIRAIVEPYIHEVLPEGWLTDGTAWHVNPTGKFVIGGPDGDAGLTGRKIIVDTYGGAAPHGGGAFSGKDPTKVDRSAAYAARYLAKNVVAAGMAERCTIQLSYAIGVSKPLSIYADTHGTGDVAPADIEKAIDQVMDLTPRGIREKLGMNRPIYARTAAYGHFGREPEADGGFSWERTDLVDALKKSI</sequence>
<dbReference type="InterPro" id="IPR022628">
    <property type="entry name" value="S-AdoMet_synt_N"/>
</dbReference>
<keyword evidence="9 10" id="KW-0630">Potassium</keyword>
<dbReference type="InterPro" id="IPR022636">
    <property type="entry name" value="S-AdoMet_synthetase_sfam"/>
</dbReference>
<dbReference type="EC" id="2.5.1.6" evidence="10"/>
<keyword evidence="3 10" id="KW-0554">One-carbon metabolism</keyword>
<dbReference type="Proteomes" id="UP001623232">
    <property type="component" value="Chromosome"/>
</dbReference>
<feature type="binding site" evidence="10">
    <location>
        <position position="246"/>
    </location>
    <ligand>
        <name>ATP</name>
        <dbReference type="ChEBI" id="CHEBI:30616"/>
        <note>ligand shared between two neighboring subunits</note>
    </ligand>
</feature>
<feature type="binding site" description="in other chain" evidence="10">
    <location>
        <position position="277"/>
    </location>
    <ligand>
        <name>L-methionine</name>
        <dbReference type="ChEBI" id="CHEBI:57844"/>
        <note>ligand shared between two neighboring subunits</note>
    </ligand>
</feature>
<feature type="domain" description="S-adenosylmethionine synthetase N-terminal" evidence="13">
    <location>
        <begin position="5"/>
        <end position="108"/>
    </location>
</feature>
<dbReference type="PROSITE" id="PS00376">
    <property type="entry name" value="ADOMET_SYNTHASE_1"/>
    <property type="match status" value="1"/>
</dbReference>
<protein>
    <recommendedName>
        <fullName evidence="10">S-adenosylmethionine synthase</fullName>
        <shortName evidence="10">AdoMet synthase</shortName>
        <ecNumber evidence="10">2.5.1.6</ecNumber>
    </recommendedName>
    <alternativeName>
        <fullName evidence="10">MAT</fullName>
    </alternativeName>
    <alternativeName>
        <fullName evidence="10">Methionine adenosyltransferase</fullName>
    </alternativeName>
</protein>
<reference evidence="16 17" key="1">
    <citation type="submission" date="2023-04" db="EMBL/GenBank/DDBJ databases">
        <title>Complete genome sequence of Alisedimentitalea scapharcae.</title>
        <authorList>
            <person name="Rong J.-C."/>
            <person name="Yi M.-L."/>
            <person name="Zhao Q."/>
        </authorList>
    </citation>
    <scope>NUCLEOTIDE SEQUENCE [LARGE SCALE GENOMIC DNA]</scope>
    <source>
        <strain evidence="16 17">KCTC 42119</strain>
    </source>
</reference>
<feature type="domain" description="S-adenosylmethionine synthetase C-terminal" evidence="15">
    <location>
        <begin position="240"/>
        <end position="382"/>
    </location>
</feature>
<accession>A0ABZ2XUQ5</accession>
<dbReference type="Pfam" id="PF02772">
    <property type="entry name" value="S-AdoMet_synt_M"/>
    <property type="match status" value="1"/>
</dbReference>
<evidence type="ECO:0000256" key="5">
    <source>
        <dbReference type="ARBA" id="ARBA00022723"/>
    </source>
</evidence>
<organism evidence="16 17">
    <name type="scientific">Aliisedimentitalea scapharcae</name>
    <dbReference type="NCBI Taxonomy" id="1524259"/>
    <lineage>
        <taxon>Bacteria</taxon>
        <taxon>Pseudomonadati</taxon>
        <taxon>Pseudomonadota</taxon>
        <taxon>Alphaproteobacteria</taxon>
        <taxon>Rhodobacterales</taxon>
        <taxon>Roseobacteraceae</taxon>
        <taxon>Aliisedimentitalea</taxon>
    </lineage>
</organism>
<comment type="catalytic activity">
    <reaction evidence="10">
        <text>L-methionine + ATP + H2O = S-adenosyl-L-methionine + phosphate + diphosphate</text>
        <dbReference type="Rhea" id="RHEA:21080"/>
        <dbReference type="ChEBI" id="CHEBI:15377"/>
        <dbReference type="ChEBI" id="CHEBI:30616"/>
        <dbReference type="ChEBI" id="CHEBI:33019"/>
        <dbReference type="ChEBI" id="CHEBI:43474"/>
        <dbReference type="ChEBI" id="CHEBI:57844"/>
        <dbReference type="ChEBI" id="CHEBI:59789"/>
        <dbReference type="EC" id="2.5.1.6"/>
    </reaction>
</comment>
<comment type="cofactor">
    <cofactor evidence="10">
        <name>Mg(2+)</name>
        <dbReference type="ChEBI" id="CHEBI:18420"/>
    </cofactor>
    <text evidence="10">Binds 2 divalent ions per subunit.</text>
</comment>
<evidence type="ECO:0000256" key="2">
    <source>
        <dbReference type="ARBA" id="ARBA00009685"/>
    </source>
</evidence>
<evidence type="ECO:0000256" key="9">
    <source>
        <dbReference type="ARBA" id="ARBA00022958"/>
    </source>
</evidence>
<evidence type="ECO:0000256" key="6">
    <source>
        <dbReference type="ARBA" id="ARBA00022741"/>
    </source>
</evidence>
<dbReference type="HAMAP" id="MF_00086">
    <property type="entry name" value="S_AdoMet_synth1"/>
    <property type="match status" value="1"/>
</dbReference>
<comment type="pathway">
    <text evidence="1 10">Amino-acid biosynthesis; S-adenosyl-L-methionine biosynthesis; S-adenosyl-L-methionine from L-methionine: step 1/1.</text>
</comment>
<evidence type="ECO:0000256" key="7">
    <source>
        <dbReference type="ARBA" id="ARBA00022840"/>
    </source>
</evidence>
<dbReference type="PANTHER" id="PTHR11964">
    <property type="entry name" value="S-ADENOSYLMETHIONINE SYNTHETASE"/>
    <property type="match status" value="1"/>
</dbReference>
<evidence type="ECO:0000256" key="8">
    <source>
        <dbReference type="ARBA" id="ARBA00022842"/>
    </source>
</evidence>
<feature type="binding site" description="in other chain" evidence="10">
    <location>
        <begin position="237"/>
        <end position="238"/>
    </location>
    <ligand>
        <name>ATP</name>
        <dbReference type="ChEBI" id="CHEBI:30616"/>
        <note>ligand shared between two neighboring subunits</note>
    </ligand>
</feature>
<feature type="binding site" description="in other chain" evidence="10">
    <location>
        <begin position="252"/>
        <end position="253"/>
    </location>
    <ligand>
        <name>ATP</name>
        <dbReference type="ChEBI" id="CHEBI:30616"/>
        <note>ligand shared between two neighboring subunits</note>
    </ligand>
</feature>
<dbReference type="InterPro" id="IPR022631">
    <property type="entry name" value="ADOMET_SYNTHASE_CS"/>
</dbReference>
<comment type="subunit">
    <text evidence="10">Homotetramer; dimer of dimers.</text>
</comment>
<dbReference type="PROSITE" id="PS00377">
    <property type="entry name" value="ADOMET_SYNTHASE_2"/>
    <property type="match status" value="1"/>
</dbReference>
<dbReference type="CDD" id="cd18079">
    <property type="entry name" value="S-AdoMet_synt"/>
    <property type="match status" value="1"/>
</dbReference>
<comment type="subcellular location">
    <subcellularLocation>
        <location evidence="10 11">Cytoplasm</location>
    </subcellularLocation>
</comment>
<evidence type="ECO:0000313" key="16">
    <source>
        <dbReference type="EMBL" id="WZK89682.1"/>
    </source>
</evidence>
<feature type="binding site" evidence="10">
    <location>
        <position position="19"/>
    </location>
    <ligand>
        <name>Mg(2+)</name>
        <dbReference type="ChEBI" id="CHEBI:18420"/>
    </ligand>
</feature>
<keyword evidence="7 10" id="KW-0067">ATP-binding</keyword>
<feature type="binding site" description="in other chain" evidence="10">
    <location>
        <position position="17"/>
    </location>
    <ligand>
        <name>ATP</name>
        <dbReference type="ChEBI" id="CHEBI:30616"/>
        <note>ligand shared between two neighboring subunits</note>
    </ligand>
</feature>
<dbReference type="RefSeq" id="WP_406648092.1">
    <property type="nucleotide sequence ID" value="NZ_CP123584.1"/>
</dbReference>
<evidence type="ECO:0000256" key="1">
    <source>
        <dbReference type="ARBA" id="ARBA00005224"/>
    </source>
</evidence>
<comment type="similarity">
    <text evidence="2 10 12">Belongs to the AdoMet synthase family.</text>
</comment>
<dbReference type="InterPro" id="IPR022630">
    <property type="entry name" value="S-AdoMet_synt_C"/>
</dbReference>
<name>A0ABZ2XUQ5_9RHOB</name>
<dbReference type="InterPro" id="IPR022629">
    <property type="entry name" value="S-AdoMet_synt_central"/>
</dbReference>
<gene>
    <name evidence="10 16" type="primary">metK</name>
    <name evidence="16" type="ORF">QEZ52_03780</name>
</gene>
<keyword evidence="17" id="KW-1185">Reference proteome</keyword>
<keyword evidence="8 10" id="KW-0460">Magnesium</keyword>
<dbReference type="NCBIfam" id="TIGR01034">
    <property type="entry name" value="metK"/>
    <property type="match status" value="1"/>
</dbReference>
<dbReference type="Pfam" id="PF00438">
    <property type="entry name" value="S-AdoMet_synt_N"/>
    <property type="match status" value="1"/>
</dbReference>
<evidence type="ECO:0000256" key="4">
    <source>
        <dbReference type="ARBA" id="ARBA00022679"/>
    </source>
</evidence>
<dbReference type="Gene3D" id="3.30.300.10">
    <property type="match status" value="3"/>
</dbReference>
<evidence type="ECO:0000256" key="12">
    <source>
        <dbReference type="RuleBase" id="RU004462"/>
    </source>
</evidence>
<dbReference type="Pfam" id="PF02773">
    <property type="entry name" value="S-AdoMet_synt_C"/>
    <property type="match status" value="1"/>
</dbReference>
<evidence type="ECO:0000259" key="13">
    <source>
        <dbReference type="Pfam" id="PF00438"/>
    </source>
</evidence>
<feature type="binding site" evidence="10">
    <location>
        <position position="269"/>
    </location>
    <ligand>
        <name>ATP</name>
        <dbReference type="ChEBI" id="CHEBI:30616"/>
        <note>ligand shared between two neighboring subunits</note>
    </ligand>
</feature>
<evidence type="ECO:0000256" key="11">
    <source>
        <dbReference type="RuleBase" id="RU000542"/>
    </source>
</evidence>
<keyword evidence="5 10" id="KW-0479">Metal-binding</keyword>
<comment type="function">
    <text evidence="10">Catalyzes the formation of S-adenosylmethionine (AdoMet) from methionine and ATP. The overall synthetic reaction is composed of two sequential steps, AdoMet formation and the subsequent tripolyphosphate hydrolysis which occurs prior to release of AdoMet from the enzyme.</text>
</comment>